<evidence type="ECO:0000313" key="6">
    <source>
        <dbReference type="EMBL" id="KAK6310454.1"/>
    </source>
</evidence>
<evidence type="ECO:0000256" key="5">
    <source>
        <dbReference type="ARBA" id="ARBA00035434"/>
    </source>
</evidence>
<dbReference type="InterPro" id="IPR000271">
    <property type="entry name" value="Ribosomal_bL34"/>
</dbReference>
<dbReference type="GO" id="GO:0005762">
    <property type="term" value="C:mitochondrial large ribosomal subunit"/>
    <property type="evidence" value="ECO:0007669"/>
    <property type="project" value="TreeGrafter"/>
</dbReference>
<sequence>MRKITSQAEGAGVFQQLPWHHQQVRTGKRGIEYQPKNIKRKRTHGWIKRISTQGGSFFTNGASGNTKTNAHTRTSNKDAIVMLTCVLASNQIANAVPRISL</sequence>
<dbReference type="Pfam" id="PF00468">
    <property type="entry name" value="Ribosomal_L34"/>
    <property type="match status" value="1"/>
</dbReference>
<protein>
    <recommendedName>
        <fullName evidence="4">Large ribosomal subunit protein bL34m</fullName>
    </recommendedName>
    <alternativeName>
        <fullName evidence="5">39S ribosomal protein L34, mitochondrial</fullName>
    </alternativeName>
</protein>
<evidence type="ECO:0000256" key="2">
    <source>
        <dbReference type="ARBA" id="ARBA00022980"/>
    </source>
</evidence>
<dbReference type="Proteomes" id="UP001356427">
    <property type="component" value="Unassembled WGS sequence"/>
</dbReference>
<comment type="similarity">
    <text evidence="1">Belongs to the bacterial ribosomal protein bL34 family.</text>
</comment>
<organism evidence="6 7">
    <name type="scientific">Coregonus suidteri</name>
    <dbReference type="NCBI Taxonomy" id="861788"/>
    <lineage>
        <taxon>Eukaryota</taxon>
        <taxon>Metazoa</taxon>
        <taxon>Chordata</taxon>
        <taxon>Craniata</taxon>
        <taxon>Vertebrata</taxon>
        <taxon>Euteleostomi</taxon>
        <taxon>Actinopterygii</taxon>
        <taxon>Neopterygii</taxon>
        <taxon>Teleostei</taxon>
        <taxon>Protacanthopterygii</taxon>
        <taxon>Salmoniformes</taxon>
        <taxon>Salmonidae</taxon>
        <taxon>Coregoninae</taxon>
        <taxon>Coregonus</taxon>
    </lineage>
</organism>
<keyword evidence="2" id="KW-0689">Ribosomal protein</keyword>
<reference evidence="6 7" key="1">
    <citation type="submission" date="2021-04" db="EMBL/GenBank/DDBJ databases">
        <authorList>
            <person name="De Guttry C."/>
            <person name="Zahm M."/>
            <person name="Klopp C."/>
            <person name="Cabau C."/>
            <person name="Louis A."/>
            <person name="Berthelot C."/>
            <person name="Parey E."/>
            <person name="Roest Crollius H."/>
            <person name="Montfort J."/>
            <person name="Robinson-Rechavi M."/>
            <person name="Bucao C."/>
            <person name="Bouchez O."/>
            <person name="Gislard M."/>
            <person name="Lluch J."/>
            <person name="Milhes M."/>
            <person name="Lampietro C."/>
            <person name="Lopez Roques C."/>
            <person name="Donnadieu C."/>
            <person name="Braasch I."/>
            <person name="Desvignes T."/>
            <person name="Postlethwait J."/>
            <person name="Bobe J."/>
            <person name="Wedekind C."/>
            <person name="Guiguen Y."/>
        </authorList>
    </citation>
    <scope>NUCLEOTIDE SEQUENCE [LARGE SCALE GENOMIC DNA]</scope>
    <source>
        <strain evidence="6">Cs_M1</strain>
        <tissue evidence="6">Blood</tissue>
    </source>
</reference>
<evidence type="ECO:0000313" key="7">
    <source>
        <dbReference type="Proteomes" id="UP001356427"/>
    </source>
</evidence>
<gene>
    <name evidence="6" type="ORF">J4Q44_G00185090</name>
</gene>
<evidence type="ECO:0000256" key="3">
    <source>
        <dbReference type="ARBA" id="ARBA00023274"/>
    </source>
</evidence>
<accession>A0AAN8LIP9</accession>
<dbReference type="AlphaFoldDB" id="A0AAN8LIP9"/>
<keyword evidence="7" id="KW-1185">Reference proteome</keyword>
<proteinExistence type="inferred from homology"/>
<dbReference type="GO" id="GO:0006412">
    <property type="term" value="P:translation"/>
    <property type="evidence" value="ECO:0007669"/>
    <property type="project" value="InterPro"/>
</dbReference>
<name>A0AAN8LIP9_9TELE</name>
<dbReference type="PANTHER" id="PTHR14503">
    <property type="entry name" value="MITOCHONDRIAL RIBOSOMAL PROTEIN 34 FAMILY MEMBER"/>
    <property type="match status" value="1"/>
</dbReference>
<dbReference type="EMBL" id="JAGTTL010000016">
    <property type="protein sequence ID" value="KAK6310454.1"/>
    <property type="molecule type" value="Genomic_DNA"/>
</dbReference>
<dbReference type="GO" id="GO:0003735">
    <property type="term" value="F:structural constituent of ribosome"/>
    <property type="evidence" value="ECO:0007669"/>
    <property type="project" value="InterPro"/>
</dbReference>
<dbReference type="PANTHER" id="PTHR14503:SF4">
    <property type="entry name" value="LARGE RIBOSOMAL SUBUNIT PROTEIN BL34M"/>
    <property type="match status" value="1"/>
</dbReference>
<evidence type="ECO:0000256" key="1">
    <source>
        <dbReference type="ARBA" id="ARBA00010111"/>
    </source>
</evidence>
<keyword evidence="3" id="KW-0687">Ribonucleoprotein</keyword>
<comment type="caution">
    <text evidence="6">The sequence shown here is derived from an EMBL/GenBank/DDBJ whole genome shotgun (WGS) entry which is preliminary data.</text>
</comment>
<dbReference type="Gene3D" id="1.10.287.3980">
    <property type="match status" value="1"/>
</dbReference>
<evidence type="ECO:0000256" key="4">
    <source>
        <dbReference type="ARBA" id="ARBA00035274"/>
    </source>
</evidence>